<dbReference type="GO" id="GO:0009234">
    <property type="term" value="P:menaquinone biosynthetic process"/>
    <property type="evidence" value="ECO:0007669"/>
    <property type="project" value="UniProtKB-UniRule"/>
</dbReference>
<dbReference type="PROSITE" id="PS01184">
    <property type="entry name" value="UBIE_2"/>
    <property type="match status" value="1"/>
</dbReference>
<dbReference type="EC" id="2.1.1.201" evidence="6"/>
<feature type="binding site" evidence="6">
    <location>
        <position position="114"/>
    </location>
    <ligand>
        <name>S-adenosyl-L-methionine</name>
        <dbReference type="ChEBI" id="CHEBI:59789"/>
    </ligand>
</feature>
<evidence type="ECO:0000256" key="6">
    <source>
        <dbReference type="HAMAP-Rule" id="MF_01813"/>
    </source>
</evidence>
<evidence type="ECO:0000313" key="7">
    <source>
        <dbReference type="EMBL" id="APG89700.1"/>
    </source>
</evidence>
<dbReference type="HAMAP" id="MF_01813">
    <property type="entry name" value="MenG_UbiE_methyltr"/>
    <property type="match status" value="1"/>
</dbReference>
<feature type="binding site" evidence="6">
    <location>
        <position position="93"/>
    </location>
    <ligand>
        <name>S-adenosyl-L-methionine</name>
        <dbReference type="ChEBI" id="CHEBI:59789"/>
    </ligand>
</feature>
<dbReference type="KEGG" id="same:SAMCFNEI73_Ch0368"/>
<dbReference type="Proteomes" id="UP000182306">
    <property type="component" value="Chromosome"/>
</dbReference>
<dbReference type="CDD" id="cd02440">
    <property type="entry name" value="AdoMet_MTases"/>
    <property type="match status" value="1"/>
</dbReference>
<sequence length="270" mass="30096">MVPANFVEVEFRMADERVSADGGMETSFGFREVGTGEKQPLVNDVFHKVARRYDIMNDVMSAGLHRVWKDAMIAALNPPRREDYRVLDVAGGTGDIAFRIVEASGRKAHATVLDINASMLAVGAERARKKGLTANLEFVEANAEDLPFAANSFDAYTIAFGIRNVPRIEVALKEAYRVLKRGGRLLVLEFSEVEMPLLDRFYDAWSFNAIPKFGKLITGDEAPYQYLVESIRKFPDQRDFATMIRTAGFGRVSFTNYTGGIAALHSGWKI</sequence>
<comment type="catalytic activity">
    <reaction evidence="6">
        <text>a 2-demethylmenaquinol + S-adenosyl-L-methionine = a menaquinol + S-adenosyl-L-homocysteine + H(+)</text>
        <dbReference type="Rhea" id="RHEA:42640"/>
        <dbReference type="Rhea" id="RHEA-COMP:9539"/>
        <dbReference type="Rhea" id="RHEA-COMP:9563"/>
        <dbReference type="ChEBI" id="CHEBI:15378"/>
        <dbReference type="ChEBI" id="CHEBI:18151"/>
        <dbReference type="ChEBI" id="CHEBI:55437"/>
        <dbReference type="ChEBI" id="CHEBI:57856"/>
        <dbReference type="ChEBI" id="CHEBI:59789"/>
        <dbReference type="EC" id="2.1.1.163"/>
    </reaction>
</comment>
<comment type="pathway">
    <text evidence="6">Cofactor biosynthesis; ubiquinone biosynthesis.</text>
</comment>
<evidence type="ECO:0000256" key="5">
    <source>
        <dbReference type="ARBA" id="ARBA00022691"/>
    </source>
</evidence>
<evidence type="ECO:0000313" key="8">
    <source>
        <dbReference type="Proteomes" id="UP000182306"/>
    </source>
</evidence>
<dbReference type="EMBL" id="CP013107">
    <property type="protein sequence ID" value="APG89700.1"/>
    <property type="molecule type" value="Genomic_DNA"/>
</dbReference>
<dbReference type="GO" id="GO:0009060">
    <property type="term" value="P:aerobic respiration"/>
    <property type="evidence" value="ECO:0007669"/>
    <property type="project" value="UniProtKB-UniRule"/>
</dbReference>
<comment type="similarity">
    <text evidence="6">Belongs to the class I-like SAM-binding methyltransferase superfamily. MenG/UbiE family.</text>
</comment>
<accession>A0A1L3LHX8</accession>
<dbReference type="PROSITE" id="PS01183">
    <property type="entry name" value="UBIE_1"/>
    <property type="match status" value="1"/>
</dbReference>
<dbReference type="UniPathway" id="UPA00232"/>
<keyword evidence="8" id="KW-1185">Reference proteome</keyword>
<dbReference type="NCBIfam" id="TIGR01934">
    <property type="entry name" value="MenG_MenH_UbiE"/>
    <property type="match status" value="1"/>
</dbReference>
<dbReference type="GO" id="GO:0032259">
    <property type="term" value="P:methylation"/>
    <property type="evidence" value="ECO:0007669"/>
    <property type="project" value="UniProtKB-KW"/>
</dbReference>
<dbReference type="GO" id="GO:0008425">
    <property type="term" value="F:2-methoxy-6-polyprenyl-1,4-benzoquinol methyltransferase activity"/>
    <property type="evidence" value="ECO:0007669"/>
    <property type="project" value="UniProtKB-UniRule"/>
</dbReference>
<keyword evidence="7" id="KW-0830">Ubiquinone</keyword>
<proteinExistence type="inferred from homology"/>
<dbReference type="Gene3D" id="3.40.50.150">
    <property type="entry name" value="Vaccinia Virus protein VP39"/>
    <property type="match status" value="1"/>
</dbReference>
<comment type="function">
    <text evidence="6">Methyltransferase required for the conversion of demethylmenaquinol (DMKH2) to menaquinol (MKH2) and the conversion of 2-polyprenyl-6-methoxy-1,4-benzoquinol (DDMQH2) to 2-polyprenyl-3-methyl-6-methoxy-1,4-benzoquinol (DMQH2).</text>
</comment>
<keyword evidence="5 6" id="KW-0949">S-adenosyl-L-methionine</keyword>
<dbReference type="InterPro" id="IPR004033">
    <property type="entry name" value="UbiE/COQ5_MeTrFase"/>
</dbReference>
<name>A0A1L3LHX8_9HYPH</name>
<organism evidence="7 8">
    <name type="scientific">Sinorhizobium americanum</name>
    <dbReference type="NCBI Taxonomy" id="194963"/>
    <lineage>
        <taxon>Bacteria</taxon>
        <taxon>Pseudomonadati</taxon>
        <taxon>Pseudomonadota</taxon>
        <taxon>Alphaproteobacteria</taxon>
        <taxon>Hyphomicrobiales</taxon>
        <taxon>Rhizobiaceae</taxon>
        <taxon>Sinorhizobium/Ensifer group</taxon>
        <taxon>Sinorhizobium</taxon>
    </lineage>
</organism>
<keyword evidence="4 6" id="KW-0831">Ubiquinone biosynthesis</keyword>
<evidence type="ECO:0000256" key="3">
    <source>
        <dbReference type="ARBA" id="ARBA00022679"/>
    </source>
</evidence>
<dbReference type="PANTHER" id="PTHR43591">
    <property type="entry name" value="METHYLTRANSFERASE"/>
    <property type="match status" value="1"/>
</dbReference>
<dbReference type="AlphaFoldDB" id="A0A1L3LHX8"/>
<dbReference type="NCBIfam" id="NF001244">
    <property type="entry name" value="PRK00216.1-5"/>
    <property type="match status" value="1"/>
</dbReference>
<evidence type="ECO:0000256" key="1">
    <source>
        <dbReference type="ARBA" id="ARBA00022428"/>
    </source>
</evidence>
<dbReference type="EC" id="2.1.1.163" evidence="6"/>
<gene>
    <name evidence="6 7" type="primary">ubiE</name>
    <name evidence="7" type="ORF">SAMCFNEI73_Ch0368</name>
</gene>
<evidence type="ECO:0000256" key="2">
    <source>
        <dbReference type="ARBA" id="ARBA00022603"/>
    </source>
</evidence>
<comment type="catalytic activity">
    <reaction evidence="6">
        <text>a 2-methoxy-6-(all-trans-polyprenyl)benzene-1,4-diol + S-adenosyl-L-methionine = a 5-methoxy-2-methyl-3-(all-trans-polyprenyl)benzene-1,4-diol + S-adenosyl-L-homocysteine + H(+)</text>
        <dbReference type="Rhea" id="RHEA:28286"/>
        <dbReference type="Rhea" id="RHEA-COMP:10858"/>
        <dbReference type="Rhea" id="RHEA-COMP:10859"/>
        <dbReference type="ChEBI" id="CHEBI:15378"/>
        <dbReference type="ChEBI" id="CHEBI:57856"/>
        <dbReference type="ChEBI" id="CHEBI:59789"/>
        <dbReference type="ChEBI" id="CHEBI:84166"/>
        <dbReference type="ChEBI" id="CHEBI:84167"/>
        <dbReference type="EC" id="2.1.1.201"/>
    </reaction>
</comment>
<protein>
    <recommendedName>
        <fullName evidence="6">Ubiquinone/menaquinone biosynthesis C-methyltransferase UbiE</fullName>
        <ecNumber evidence="6">2.1.1.163</ecNumber>
        <ecNumber evidence="6">2.1.1.201</ecNumber>
    </recommendedName>
    <alternativeName>
        <fullName evidence="6">2-methoxy-6-polyprenyl-1,4-benzoquinol methylase</fullName>
    </alternativeName>
    <alternativeName>
        <fullName evidence="6">Demethylmenaquinone methyltransferase</fullName>
    </alternativeName>
</protein>
<keyword evidence="3 6" id="KW-0808">Transferase</keyword>
<dbReference type="UniPathway" id="UPA00079">
    <property type="reaction ID" value="UER00169"/>
</dbReference>
<dbReference type="InterPro" id="IPR029063">
    <property type="entry name" value="SAM-dependent_MTases_sf"/>
</dbReference>
<dbReference type="Pfam" id="PF01209">
    <property type="entry name" value="Ubie_methyltran"/>
    <property type="match status" value="1"/>
</dbReference>
<dbReference type="STRING" id="194963.SAMCFNEI73_Ch0368"/>
<dbReference type="SUPFAM" id="SSF53335">
    <property type="entry name" value="S-adenosyl-L-methionine-dependent methyltransferases"/>
    <property type="match status" value="1"/>
</dbReference>
<reference evidence="7 8" key="1">
    <citation type="submission" date="2015-10" db="EMBL/GenBank/DDBJ databases">
        <title>Genomic differences between typical nodule nitrogen-fixing rhizobial strains and those coming from bean seeds.</title>
        <authorList>
            <person name="Peralta H."/>
            <person name="Aguilar-Vera A."/>
            <person name="Diaz R."/>
            <person name="Mora Y."/>
            <person name="Martinez-Batallar G."/>
            <person name="Salazar E."/>
            <person name="Vargas-Lagunas C."/>
            <person name="Encarnacion S."/>
            <person name="Girard L."/>
            <person name="Mora J."/>
        </authorList>
    </citation>
    <scope>NUCLEOTIDE SEQUENCE [LARGE SCALE GENOMIC DNA]</scope>
    <source>
        <strain evidence="7 8">CFNEI 73</strain>
    </source>
</reference>
<comment type="pathway">
    <text evidence="6">Quinol/quinone metabolism; menaquinone biosynthesis; menaquinol from 1,4-dihydroxy-2-naphthoate: step 2/2.</text>
</comment>
<dbReference type="PANTHER" id="PTHR43591:SF24">
    <property type="entry name" value="2-METHOXY-6-POLYPRENYL-1,4-BENZOQUINOL METHYLASE, MITOCHONDRIAL"/>
    <property type="match status" value="1"/>
</dbReference>
<dbReference type="PROSITE" id="PS51608">
    <property type="entry name" value="SAM_MT_UBIE"/>
    <property type="match status" value="1"/>
</dbReference>
<dbReference type="GO" id="GO:0043770">
    <property type="term" value="F:demethylmenaquinone methyltransferase activity"/>
    <property type="evidence" value="ECO:0007669"/>
    <property type="project" value="UniProtKB-UniRule"/>
</dbReference>
<dbReference type="NCBIfam" id="NF001242">
    <property type="entry name" value="PRK00216.1-3"/>
    <property type="match status" value="1"/>
</dbReference>
<comment type="caution">
    <text evidence="6">Lacks conserved residue(s) required for the propagation of feature annotation.</text>
</comment>
<evidence type="ECO:0000256" key="4">
    <source>
        <dbReference type="ARBA" id="ARBA00022688"/>
    </source>
</evidence>
<dbReference type="InterPro" id="IPR023576">
    <property type="entry name" value="UbiE/COQ5_MeTrFase_CS"/>
</dbReference>
<feature type="binding site" evidence="6">
    <location>
        <begin position="142"/>
        <end position="143"/>
    </location>
    <ligand>
        <name>S-adenosyl-L-methionine</name>
        <dbReference type="ChEBI" id="CHEBI:59789"/>
    </ligand>
</feature>
<keyword evidence="1 6" id="KW-0474">Menaquinone biosynthesis</keyword>
<keyword evidence="2 6" id="KW-0489">Methyltransferase</keyword>